<sequence>MLVFGSNRSFIRKLASHLPIQAGRRVYLPLLSMTEYRYNPERVRAFGSMESLDSLSTYSGTCSEDAKPSIAPLTDVGWLNEECATSTKLRVEMFANNLKQSRGASCQPDDGECPRASTPILEVSQQSSFTSHRSFMTTQSSFSDPTAMTKISALEDELVTLRQQIALILTTQNAAPHTPCAPLPTPVTPADQQTCFPMPTPPPPPPPAPIAPPPPPPLGLSTNTLVQDLIKQRKGANQSKSPVKMIKTINMSEVLQGLGTVKLRQIKRSPGGTPVRKDPLPCITQDPTMLIAQALKKKFAHCYVWSPDKENRMSPEGSPVERRTPPFGPHLLKPMVKRKSGLTERQSLTSSPLTELNI</sequence>
<evidence type="ECO:0000256" key="2">
    <source>
        <dbReference type="SAM" id="MobiDB-lite"/>
    </source>
</evidence>
<dbReference type="Pfam" id="PF05308">
    <property type="entry name" value="Mito_fiss_reg"/>
    <property type="match status" value="1"/>
</dbReference>
<protein>
    <submittedName>
        <fullName evidence="4">Mitochondrial fission regulator 1-like isoform X1</fullName>
    </submittedName>
</protein>
<proteinExistence type="inferred from homology"/>
<comment type="similarity">
    <text evidence="1">Belongs to the MTFR1 family.</text>
</comment>
<accession>A0ABM1E4Y1</accession>
<keyword evidence="3" id="KW-1185">Reference proteome</keyword>
<evidence type="ECO:0000313" key="4">
    <source>
        <dbReference type="RefSeq" id="XP_014667252.1"/>
    </source>
</evidence>
<feature type="compositionally biased region" description="Basic and acidic residues" evidence="2">
    <location>
        <begin position="309"/>
        <end position="324"/>
    </location>
</feature>
<organism evidence="3 4">
    <name type="scientific">Priapulus caudatus</name>
    <name type="common">Priapulid worm</name>
    <dbReference type="NCBI Taxonomy" id="37621"/>
    <lineage>
        <taxon>Eukaryota</taxon>
        <taxon>Metazoa</taxon>
        <taxon>Ecdysozoa</taxon>
        <taxon>Scalidophora</taxon>
        <taxon>Priapulida</taxon>
        <taxon>Priapulimorpha</taxon>
        <taxon>Priapulimorphida</taxon>
        <taxon>Priapulidae</taxon>
        <taxon>Priapulus</taxon>
    </lineage>
</organism>
<name>A0ABM1E4Y1_PRICU</name>
<dbReference type="GeneID" id="106808874"/>
<dbReference type="Proteomes" id="UP000695022">
    <property type="component" value="Unplaced"/>
</dbReference>
<dbReference type="RefSeq" id="XP_014667252.1">
    <property type="nucleotide sequence ID" value="XM_014811766.1"/>
</dbReference>
<feature type="region of interest" description="Disordered" evidence="2">
    <location>
        <begin position="309"/>
        <end position="358"/>
    </location>
</feature>
<dbReference type="PANTHER" id="PTHR14215">
    <property type="entry name" value="PROTEIN OF UNKNOWN FUNCTION DUF729"/>
    <property type="match status" value="1"/>
</dbReference>
<dbReference type="InterPro" id="IPR007972">
    <property type="entry name" value="Mtfr1"/>
</dbReference>
<gene>
    <name evidence="4" type="primary">LOC106808874</name>
</gene>
<dbReference type="PANTHER" id="PTHR14215:SF0">
    <property type="entry name" value="WH2 DOMAIN-CONTAINING PROTEIN"/>
    <property type="match status" value="1"/>
</dbReference>
<evidence type="ECO:0000256" key="1">
    <source>
        <dbReference type="ARBA" id="ARBA00005807"/>
    </source>
</evidence>
<reference evidence="4" key="1">
    <citation type="submission" date="2025-08" db="UniProtKB">
        <authorList>
            <consortium name="RefSeq"/>
        </authorList>
    </citation>
    <scope>IDENTIFICATION</scope>
</reference>
<evidence type="ECO:0000313" key="3">
    <source>
        <dbReference type="Proteomes" id="UP000695022"/>
    </source>
</evidence>
<feature type="compositionally biased region" description="Polar residues" evidence="2">
    <location>
        <begin position="343"/>
        <end position="358"/>
    </location>
</feature>